<reference evidence="3" key="1">
    <citation type="submission" date="2017-07" db="EMBL/GenBank/DDBJ databases">
        <title>Taro Niue Genome Assembly and Annotation.</title>
        <authorList>
            <person name="Atibalentja N."/>
            <person name="Keating K."/>
            <person name="Fields C.J."/>
        </authorList>
    </citation>
    <scope>NUCLEOTIDE SEQUENCE</scope>
    <source>
        <strain evidence="3">Niue_2</strain>
        <tissue evidence="3">Leaf</tissue>
    </source>
</reference>
<dbReference type="PANTHER" id="PTHR31374">
    <property type="entry name" value="AUXIN-INDUCED PROTEIN-LIKE-RELATED"/>
    <property type="match status" value="1"/>
</dbReference>
<dbReference type="InterPro" id="IPR003676">
    <property type="entry name" value="SAUR_fam"/>
</dbReference>
<protein>
    <submittedName>
        <fullName evidence="3">Uncharacterized protein</fullName>
    </submittedName>
</protein>
<evidence type="ECO:0000313" key="4">
    <source>
        <dbReference type="Proteomes" id="UP000652761"/>
    </source>
</evidence>
<dbReference type="Proteomes" id="UP000652761">
    <property type="component" value="Unassembled WGS sequence"/>
</dbReference>
<evidence type="ECO:0000313" key="3">
    <source>
        <dbReference type="EMBL" id="MQL97678.1"/>
    </source>
</evidence>
<sequence length="178" mass="19260">MASDFSTHLSPASSSSSSRSPRPKGSLLSLSRFDPPSVNPGVIWGMVRPSYILPAIKKGVVRRKSSSGRGEGYVEEDGSGVFLIPGEEKGGRPPMPPRGFVAVYVGPEMRRFVIPASYLCLPAFRALMEQAEEEFGFQQEGGLQIPCDEAAFEEVLRGAAVLDGGAKNRRKLKKAFSR</sequence>
<evidence type="ECO:0000256" key="2">
    <source>
        <dbReference type="SAM" id="MobiDB-lite"/>
    </source>
</evidence>
<dbReference type="GO" id="GO:0009733">
    <property type="term" value="P:response to auxin"/>
    <property type="evidence" value="ECO:0007669"/>
    <property type="project" value="InterPro"/>
</dbReference>
<comment type="caution">
    <text evidence="3">The sequence shown here is derived from an EMBL/GenBank/DDBJ whole genome shotgun (WGS) entry which is preliminary data.</text>
</comment>
<keyword evidence="4" id="KW-1185">Reference proteome</keyword>
<accession>A0A843VMA4</accession>
<organism evidence="3 4">
    <name type="scientific">Colocasia esculenta</name>
    <name type="common">Wild taro</name>
    <name type="synonym">Arum esculentum</name>
    <dbReference type="NCBI Taxonomy" id="4460"/>
    <lineage>
        <taxon>Eukaryota</taxon>
        <taxon>Viridiplantae</taxon>
        <taxon>Streptophyta</taxon>
        <taxon>Embryophyta</taxon>
        <taxon>Tracheophyta</taxon>
        <taxon>Spermatophyta</taxon>
        <taxon>Magnoliopsida</taxon>
        <taxon>Liliopsida</taxon>
        <taxon>Araceae</taxon>
        <taxon>Aroideae</taxon>
        <taxon>Colocasieae</taxon>
        <taxon>Colocasia</taxon>
    </lineage>
</organism>
<evidence type="ECO:0000256" key="1">
    <source>
        <dbReference type="ARBA" id="ARBA00006974"/>
    </source>
</evidence>
<dbReference type="AlphaFoldDB" id="A0A843VMA4"/>
<feature type="compositionally biased region" description="Low complexity" evidence="2">
    <location>
        <begin position="9"/>
        <end position="32"/>
    </location>
</feature>
<dbReference type="EMBL" id="NMUH01002083">
    <property type="protein sequence ID" value="MQL97678.1"/>
    <property type="molecule type" value="Genomic_DNA"/>
</dbReference>
<name>A0A843VMA4_COLES</name>
<dbReference type="PANTHER" id="PTHR31374:SF139">
    <property type="entry name" value="OS02G0143300 PROTEIN"/>
    <property type="match status" value="1"/>
</dbReference>
<comment type="similarity">
    <text evidence="1">Belongs to the ARG7 family.</text>
</comment>
<dbReference type="OrthoDB" id="625231at2759"/>
<feature type="region of interest" description="Disordered" evidence="2">
    <location>
        <begin position="1"/>
        <end position="34"/>
    </location>
</feature>
<proteinExistence type="inferred from homology"/>
<gene>
    <name evidence="3" type="ORF">Taro_030373</name>
</gene>
<dbReference type="Pfam" id="PF02519">
    <property type="entry name" value="Auxin_inducible"/>
    <property type="match status" value="1"/>
</dbReference>